<dbReference type="Gene3D" id="1.25.40.10">
    <property type="entry name" value="Tetratricopeptide repeat domain"/>
    <property type="match status" value="1"/>
</dbReference>
<dbReference type="InterPro" id="IPR019734">
    <property type="entry name" value="TPR_rpt"/>
</dbReference>
<organism evidence="4 5">
    <name type="scientific">Methylobrevis pamukkalensis</name>
    <dbReference type="NCBI Taxonomy" id="1439726"/>
    <lineage>
        <taxon>Bacteria</taxon>
        <taxon>Pseudomonadati</taxon>
        <taxon>Pseudomonadota</taxon>
        <taxon>Alphaproteobacteria</taxon>
        <taxon>Hyphomicrobiales</taxon>
        <taxon>Pleomorphomonadaceae</taxon>
        <taxon>Methylobrevis</taxon>
    </lineage>
</organism>
<evidence type="ECO:0000256" key="2">
    <source>
        <dbReference type="SAM" id="MobiDB-lite"/>
    </source>
</evidence>
<dbReference type="SUPFAM" id="SSF48452">
    <property type="entry name" value="TPR-like"/>
    <property type="match status" value="1"/>
</dbReference>
<evidence type="ECO:0000256" key="3">
    <source>
        <dbReference type="SAM" id="SignalP"/>
    </source>
</evidence>
<comment type="caution">
    <text evidence="4">The sequence shown here is derived from an EMBL/GenBank/DDBJ whole genome shotgun (WGS) entry which is preliminary data.</text>
</comment>
<evidence type="ECO:0000313" key="5">
    <source>
        <dbReference type="Proteomes" id="UP000094622"/>
    </source>
</evidence>
<feature type="repeat" description="TPR" evidence="1">
    <location>
        <begin position="136"/>
        <end position="169"/>
    </location>
</feature>
<feature type="signal peptide" evidence="3">
    <location>
        <begin position="1"/>
        <end position="27"/>
    </location>
</feature>
<dbReference type="PROSITE" id="PS50005">
    <property type="entry name" value="TPR"/>
    <property type="match status" value="1"/>
</dbReference>
<dbReference type="EMBL" id="MCRJ01000107">
    <property type="protein sequence ID" value="ODN69138.1"/>
    <property type="molecule type" value="Genomic_DNA"/>
</dbReference>
<feature type="chain" id="PRO_5009128828" evidence="3">
    <location>
        <begin position="28"/>
        <end position="222"/>
    </location>
</feature>
<feature type="compositionally biased region" description="Low complexity" evidence="2">
    <location>
        <begin position="26"/>
        <end position="45"/>
    </location>
</feature>
<reference evidence="4 5" key="1">
    <citation type="submission" date="2016-07" db="EMBL/GenBank/DDBJ databases">
        <title>Draft Genome Sequence of Methylobrevis pamukkalensis PK2.</title>
        <authorList>
            <person name="Vasilenko O.V."/>
            <person name="Doronina N.V."/>
            <person name="Shmareva M.N."/>
            <person name="Tarlachkov S.V."/>
            <person name="Mustakhimov I."/>
            <person name="Trotsenko Y.A."/>
        </authorList>
    </citation>
    <scope>NUCLEOTIDE SEQUENCE [LARGE SCALE GENOMIC DNA]</scope>
    <source>
        <strain evidence="4 5">PK2</strain>
    </source>
</reference>
<accession>A0A1E3GYJ5</accession>
<sequence>MRFHVQTSLRGLVLATALLAAPAAVSAQTPAPTPDLPLLDEPGGENPFDPNVKPDAPAVVDRNANSLDELFGRLAAAKSPAEAHPFEQRILKRLIDSDSDTVDLMVKWAVEAMNAERWGAALDLLDQALLLQPDFAEGYNRRATVWFMLDDYGRSLADIERALAIEPRHFGALSGLAGIMQRIGETDRAYEVYSRLAAIHPNLPDVRKAIEKLEPDARGRPI</sequence>
<keyword evidence="3" id="KW-0732">Signal</keyword>
<evidence type="ECO:0000256" key="1">
    <source>
        <dbReference type="PROSITE-ProRule" id="PRU00339"/>
    </source>
</evidence>
<dbReference type="Pfam" id="PF14559">
    <property type="entry name" value="TPR_19"/>
    <property type="match status" value="1"/>
</dbReference>
<evidence type="ECO:0000313" key="4">
    <source>
        <dbReference type="EMBL" id="ODN69138.1"/>
    </source>
</evidence>
<keyword evidence="5" id="KW-1185">Reference proteome</keyword>
<keyword evidence="1" id="KW-0802">TPR repeat</keyword>
<dbReference type="OrthoDB" id="9815010at2"/>
<proteinExistence type="predicted"/>
<dbReference type="RefSeq" id="WP_069307868.1">
    <property type="nucleotide sequence ID" value="NZ_MCRJ01000107.1"/>
</dbReference>
<dbReference type="InterPro" id="IPR011990">
    <property type="entry name" value="TPR-like_helical_dom_sf"/>
</dbReference>
<dbReference type="Proteomes" id="UP000094622">
    <property type="component" value="Unassembled WGS sequence"/>
</dbReference>
<protein>
    <submittedName>
        <fullName evidence="4">Tetratricopeptide repeat protein</fullName>
    </submittedName>
</protein>
<name>A0A1E3GYJ5_9HYPH</name>
<feature type="region of interest" description="Disordered" evidence="2">
    <location>
        <begin position="26"/>
        <end position="58"/>
    </location>
</feature>
<dbReference type="SMART" id="SM00028">
    <property type="entry name" value="TPR"/>
    <property type="match status" value="3"/>
</dbReference>
<dbReference type="AlphaFoldDB" id="A0A1E3GYJ5"/>
<gene>
    <name evidence="4" type="ORF">A6302_03547</name>
</gene>